<feature type="region of interest" description="Disordered" evidence="1">
    <location>
        <begin position="20"/>
        <end position="87"/>
    </location>
</feature>
<feature type="compositionally biased region" description="Low complexity" evidence="1">
    <location>
        <begin position="54"/>
        <end position="65"/>
    </location>
</feature>
<gene>
    <name evidence="2" type="ORF">VFH_IV211960</name>
</gene>
<feature type="compositionally biased region" description="Low complexity" evidence="1">
    <location>
        <begin position="22"/>
        <end position="31"/>
    </location>
</feature>
<protein>
    <submittedName>
        <fullName evidence="2">Uncharacterized protein</fullName>
    </submittedName>
</protein>
<proteinExistence type="predicted"/>
<dbReference type="AlphaFoldDB" id="A0AAV1AMY4"/>
<dbReference type="PANTHER" id="PTHR35162:SF2">
    <property type="entry name" value="OS08G0516600 PROTEIN"/>
    <property type="match status" value="1"/>
</dbReference>
<keyword evidence="3" id="KW-1185">Reference proteome</keyword>
<dbReference type="EMBL" id="OX451739">
    <property type="protein sequence ID" value="CAI8611076.1"/>
    <property type="molecule type" value="Genomic_DNA"/>
</dbReference>
<sequence length="122" mass="13770">MGLEMLEEFRSITPIKQSNVSATATNTTTTTLNQHLEEEVSDLERRMDDEDYSYRTPPSSPSRSSFNLVCPPPPRKRRRLPVASSQSQGMKFFQGVPDDLASIFLLRAKPATPSHQFKRLTA</sequence>
<feature type="compositionally biased region" description="Basic and acidic residues" evidence="1">
    <location>
        <begin position="35"/>
        <end position="48"/>
    </location>
</feature>
<dbReference type="Proteomes" id="UP001157006">
    <property type="component" value="Chromosome 4"/>
</dbReference>
<reference evidence="2 3" key="1">
    <citation type="submission" date="2023-01" db="EMBL/GenBank/DDBJ databases">
        <authorList>
            <person name="Kreplak J."/>
        </authorList>
    </citation>
    <scope>NUCLEOTIDE SEQUENCE [LARGE SCALE GENOMIC DNA]</scope>
</reference>
<evidence type="ECO:0000313" key="2">
    <source>
        <dbReference type="EMBL" id="CAI8611076.1"/>
    </source>
</evidence>
<name>A0AAV1AMY4_VICFA</name>
<dbReference type="InterPro" id="IPR053115">
    <property type="entry name" value="CDK_inhibitor"/>
</dbReference>
<organism evidence="2 3">
    <name type="scientific">Vicia faba</name>
    <name type="common">Broad bean</name>
    <name type="synonym">Faba vulgaris</name>
    <dbReference type="NCBI Taxonomy" id="3906"/>
    <lineage>
        <taxon>Eukaryota</taxon>
        <taxon>Viridiplantae</taxon>
        <taxon>Streptophyta</taxon>
        <taxon>Embryophyta</taxon>
        <taxon>Tracheophyta</taxon>
        <taxon>Spermatophyta</taxon>
        <taxon>Magnoliopsida</taxon>
        <taxon>eudicotyledons</taxon>
        <taxon>Gunneridae</taxon>
        <taxon>Pentapetalae</taxon>
        <taxon>rosids</taxon>
        <taxon>fabids</taxon>
        <taxon>Fabales</taxon>
        <taxon>Fabaceae</taxon>
        <taxon>Papilionoideae</taxon>
        <taxon>50 kb inversion clade</taxon>
        <taxon>NPAAA clade</taxon>
        <taxon>Hologalegina</taxon>
        <taxon>IRL clade</taxon>
        <taxon>Fabeae</taxon>
        <taxon>Vicia</taxon>
    </lineage>
</organism>
<evidence type="ECO:0000313" key="3">
    <source>
        <dbReference type="Proteomes" id="UP001157006"/>
    </source>
</evidence>
<dbReference type="PANTHER" id="PTHR35162">
    <property type="entry name" value="OS08G0516600 PROTEIN"/>
    <property type="match status" value="1"/>
</dbReference>
<accession>A0AAV1AMY4</accession>
<evidence type="ECO:0000256" key="1">
    <source>
        <dbReference type="SAM" id="MobiDB-lite"/>
    </source>
</evidence>